<organism evidence="1 2">
    <name type="scientific">SAR324 cluster bacterium</name>
    <dbReference type="NCBI Taxonomy" id="2024889"/>
    <lineage>
        <taxon>Bacteria</taxon>
        <taxon>Deltaproteobacteria</taxon>
        <taxon>SAR324 cluster</taxon>
    </lineage>
</organism>
<protein>
    <submittedName>
        <fullName evidence="1">Uncharacterized protein</fullName>
    </submittedName>
</protein>
<evidence type="ECO:0000313" key="2">
    <source>
        <dbReference type="Proteomes" id="UP000226525"/>
    </source>
</evidence>
<name>A0A2D6YHY3_9DELT</name>
<sequence length="73" mass="8290">MDEPQYEVSQRSVKNIQLTKLPRSCKQAPPNPLSITDLIGEGFTIPTNTKKSLAFYIPRVASAQRLSQNRRIF</sequence>
<evidence type="ECO:0000313" key="1">
    <source>
        <dbReference type="EMBL" id="MAH62781.1"/>
    </source>
</evidence>
<dbReference type="Proteomes" id="UP000226525">
    <property type="component" value="Unassembled WGS sequence"/>
</dbReference>
<gene>
    <name evidence="1" type="ORF">CMN54_04890</name>
</gene>
<dbReference type="EMBL" id="NZEX01000051">
    <property type="protein sequence ID" value="MAH62781.1"/>
    <property type="molecule type" value="Genomic_DNA"/>
</dbReference>
<dbReference type="AlphaFoldDB" id="A0A2D6YHY3"/>
<accession>A0A2D6YHY3</accession>
<proteinExistence type="predicted"/>
<reference evidence="2" key="1">
    <citation type="submission" date="2017-09" db="EMBL/GenBank/DDBJ databases">
        <title>The Reconstruction of 2,631 Draft Metagenome-Assembled Genomes from the Global Oceans.</title>
        <authorList>
            <person name="Tully B.J."/>
            <person name="Graham E.D."/>
            <person name="Heidelberg J.F."/>
        </authorList>
    </citation>
    <scope>NUCLEOTIDE SEQUENCE [LARGE SCALE GENOMIC DNA]</scope>
</reference>
<comment type="caution">
    <text evidence="1">The sequence shown here is derived from an EMBL/GenBank/DDBJ whole genome shotgun (WGS) entry which is preliminary data.</text>
</comment>